<name>A0A1S4EC06_DIACI</name>
<reference evidence="12" key="1">
    <citation type="submission" date="2025-08" db="UniProtKB">
        <authorList>
            <consortium name="RefSeq"/>
        </authorList>
    </citation>
    <scope>IDENTIFICATION</scope>
</reference>
<dbReference type="GO" id="GO:0003682">
    <property type="term" value="F:chromatin binding"/>
    <property type="evidence" value="ECO:0007669"/>
    <property type="project" value="TreeGrafter"/>
</dbReference>
<dbReference type="SUPFAM" id="SSF48371">
    <property type="entry name" value="ARM repeat"/>
    <property type="match status" value="1"/>
</dbReference>
<keyword evidence="11" id="KW-1185">Reference proteome</keyword>
<dbReference type="PaxDb" id="121845-A0A1S4EC06"/>
<dbReference type="OMA" id="YLEEPEY"/>
<dbReference type="PANTHER" id="PTHR14428:SF5">
    <property type="entry name" value="NUCLEOLAR COMPLEX PROTEIN 3 HOMOLOG"/>
    <property type="match status" value="1"/>
</dbReference>
<gene>
    <name evidence="12" type="primary">LOC103509342</name>
</gene>
<feature type="region of interest" description="Disordered" evidence="8">
    <location>
        <begin position="90"/>
        <end position="136"/>
    </location>
</feature>
<feature type="region of interest" description="Disordered" evidence="8">
    <location>
        <begin position="171"/>
        <end position="195"/>
    </location>
</feature>
<dbReference type="CTD" id="40870"/>
<feature type="compositionally biased region" description="Basic and acidic residues" evidence="8">
    <location>
        <begin position="108"/>
        <end position="128"/>
    </location>
</feature>
<feature type="domain" description="Nucleolar complex-associated protein 3 N-terminal" evidence="10">
    <location>
        <begin position="229"/>
        <end position="321"/>
    </location>
</feature>
<evidence type="ECO:0000256" key="3">
    <source>
        <dbReference type="ARBA" id="ARBA00023054"/>
    </source>
</evidence>
<dbReference type="GO" id="GO:0006270">
    <property type="term" value="P:DNA replication initiation"/>
    <property type="evidence" value="ECO:0007669"/>
    <property type="project" value="TreeGrafter"/>
</dbReference>
<evidence type="ECO:0000256" key="8">
    <source>
        <dbReference type="SAM" id="MobiDB-lite"/>
    </source>
</evidence>
<evidence type="ECO:0000259" key="9">
    <source>
        <dbReference type="Pfam" id="PF03914"/>
    </source>
</evidence>
<dbReference type="InterPro" id="IPR005612">
    <property type="entry name" value="CCAAT-binding_factor"/>
</dbReference>
<evidence type="ECO:0000256" key="4">
    <source>
        <dbReference type="ARBA" id="ARBA00023242"/>
    </source>
</evidence>
<accession>A0A1S4EC06</accession>
<dbReference type="InterPro" id="IPR011501">
    <property type="entry name" value="Noc3_N"/>
</dbReference>
<proteinExistence type="inferred from homology"/>
<keyword evidence="3 7" id="KW-0175">Coiled coil</keyword>
<dbReference type="KEGG" id="dci:103509342"/>
<dbReference type="Pfam" id="PF07540">
    <property type="entry name" value="NOC3p"/>
    <property type="match status" value="1"/>
</dbReference>
<dbReference type="GeneID" id="103509342"/>
<organism evidence="11 12">
    <name type="scientific">Diaphorina citri</name>
    <name type="common">Asian citrus psyllid</name>
    <dbReference type="NCBI Taxonomy" id="121845"/>
    <lineage>
        <taxon>Eukaryota</taxon>
        <taxon>Metazoa</taxon>
        <taxon>Ecdysozoa</taxon>
        <taxon>Arthropoda</taxon>
        <taxon>Hexapoda</taxon>
        <taxon>Insecta</taxon>
        <taxon>Pterygota</taxon>
        <taxon>Neoptera</taxon>
        <taxon>Paraneoptera</taxon>
        <taxon>Hemiptera</taxon>
        <taxon>Sternorrhyncha</taxon>
        <taxon>Psylloidea</taxon>
        <taxon>Psyllidae</taxon>
        <taxon>Diaphorininae</taxon>
        <taxon>Diaphorina</taxon>
    </lineage>
</organism>
<dbReference type="InterPro" id="IPR016024">
    <property type="entry name" value="ARM-type_fold"/>
</dbReference>
<feature type="compositionally biased region" description="Basic residues" evidence="8">
    <location>
        <begin position="30"/>
        <end position="47"/>
    </location>
</feature>
<dbReference type="PANTHER" id="PTHR14428">
    <property type="entry name" value="NUCLEOLAR COMPLEX PROTEIN 3"/>
    <property type="match status" value="1"/>
</dbReference>
<evidence type="ECO:0000256" key="2">
    <source>
        <dbReference type="ARBA" id="ARBA00007797"/>
    </source>
</evidence>
<feature type="domain" description="CCAAT-binding factor" evidence="9">
    <location>
        <begin position="876"/>
        <end position="1018"/>
    </location>
</feature>
<dbReference type="GO" id="GO:0005730">
    <property type="term" value="C:nucleolus"/>
    <property type="evidence" value="ECO:0007669"/>
    <property type="project" value="UniProtKB-SubCell"/>
</dbReference>
<feature type="region of interest" description="Disordered" evidence="8">
    <location>
        <begin position="30"/>
        <end position="50"/>
    </location>
</feature>
<comment type="similarity">
    <text evidence="2">Belongs to the CBF/MAK21 family.</text>
</comment>
<evidence type="ECO:0000313" key="11">
    <source>
        <dbReference type="Proteomes" id="UP000079169"/>
    </source>
</evidence>
<dbReference type="InterPro" id="IPR016903">
    <property type="entry name" value="Nucleolar_cplx-assoc_3"/>
</dbReference>
<keyword evidence="4" id="KW-0539">Nucleus</keyword>
<evidence type="ECO:0000256" key="5">
    <source>
        <dbReference type="ARBA" id="ARBA00032701"/>
    </source>
</evidence>
<dbReference type="Pfam" id="PF03914">
    <property type="entry name" value="CBF"/>
    <property type="match status" value="2"/>
</dbReference>
<evidence type="ECO:0000256" key="1">
    <source>
        <dbReference type="ARBA" id="ARBA00004604"/>
    </source>
</evidence>
<evidence type="ECO:0000256" key="6">
    <source>
        <dbReference type="ARBA" id="ARBA00032937"/>
    </source>
</evidence>
<dbReference type="AlphaFoldDB" id="A0A1S4EC06"/>
<feature type="coiled-coil region" evidence="7">
    <location>
        <begin position="759"/>
        <end position="801"/>
    </location>
</feature>
<sequence>MVKKKKTLAKKFKVSNVKIKNKTKTKLMKAGKLKKTKPKKLVHRKKKELPSTIEEVQPEDDQTLVDMIDETDLAYLLRPDIAKSYSLLQSLRNKSEKSEPRRKRQKVKNNEEEKELTNFEGEYEKTREEDEAYQHTQKKLLPIKTKTGLIDRTMERPEDLDLEKNEKYIRKKKEKKKKGDEEEEDNEHEEEKEPVTDYLEGQRKEYLEDEEPVTTAQLMASREGVIQKYKFKIGILASGLLENPEEKIKNLKLLLDIMRSRDPELRVTVKKLVTLSLLEIFKDLLPSYAIKHHNAPGTKLKKETLKLQTYESNLVKGYKDYLALLEYNAMALNRKRGDTRKYPPPIIEVAELCVQCFCDLLITHPYFNFSHNIVQLLTVYLDSVHAPARKLVHKCYTQVFKEDKKGAISLVIVRRINQLVKARARSHPEIISVLLSLRIKDINLDKEKEEELKKKRFMTRQEKLIRMSRRERKNNKKAAVLERELLETKAEENKQVKQNYMTEVTKIVFTIYFRILKKDPRSKLLSATLEGLAKFAHCINLDFYQDLVNVLDHLIRTEPLTVREQMHCVQTVFTILSGQGEMLCIDPMHFYTHLYKNLLYVHIGKTQPDLTIILDTFQDILIRRRKKLSQQKILAFTKRLGTLALQNHQHGTLAVMALIKNVLQLTKCGDMLLEADNASGQGVYEPYLEEPEYCNANASSLWELTALQRHYHPTIQKLAIHLMNGAPPTGNGSLPTDLAKLRAVFLAVVTGCRRPIQSVQDNNKKAAVLERELLETKAEENKQNNKKAAVLERELLETKAEENKQVKQNYMTEVTKIVFTIYFRILKKDPRSKLLSATLEGLAKFAHCINLDFYQDLVNVLDHLIRTEPLTVREQMHCVQTVFTILSGQGEMLCIDPMHFYTHLYKNLLYVHIGKTQPDLTIILDTFQDILIRRRKKLSQQKILAFTKRLGTLALQNHQHGTLAVMALIKNVLQLTKCGDMLLEADNASGQGVYEPYLEEPEYCNANASSLWELAALQVSIPSITKY</sequence>
<evidence type="ECO:0000313" key="12">
    <source>
        <dbReference type="RefSeq" id="XP_017299642.1"/>
    </source>
</evidence>
<comment type="subcellular location">
    <subcellularLocation>
        <location evidence="1">Nucleus</location>
        <location evidence="1">Nucleolus</location>
    </subcellularLocation>
</comment>
<evidence type="ECO:0000259" key="10">
    <source>
        <dbReference type="Pfam" id="PF07540"/>
    </source>
</evidence>
<feature type="domain" description="CCAAT-binding factor" evidence="9">
    <location>
        <begin position="566"/>
        <end position="719"/>
    </location>
</feature>
<evidence type="ECO:0000256" key="7">
    <source>
        <dbReference type="SAM" id="Coils"/>
    </source>
</evidence>
<dbReference type="Proteomes" id="UP000079169">
    <property type="component" value="Unplaced"/>
</dbReference>
<protein>
    <recommendedName>
        <fullName evidence="6">NOC3-like protein</fullName>
    </recommendedName>
    <alternativeName>
        <fullName evidence="5">Nucleolar complex-associated protein 3-like protein</fullName>
    </alternativeName>
</protein>
<dbReference type="RefSeq" id="XP_017299642.1">
    <property type="nucleotide sequence ID" value="XM_017444153.2"/>
</dbReference>
<dbReference type="STRING" id="121845.A0A1S4EC06"/>